<dbReference type="InterPro" id="IPR025110">
    <property type="entry name" value="AMP-bd_C"/>
</dbReference>
<keyword evidence="2" id="KW-0596">Phosphopantetheine</keyword>
<sequence>MRGHPATGTPDELPLAPLQRGLYFHTAYDAEGQDIYTTQLTLEVDGELDAVRLREACRALQRRHDGLRAGFRAAASGEPVQFITPDPPLDWRLSDLTGLPPDARAGAAVDAVHQERARRFDLARPPLIRFLLLRLDERRWRFALTSHHLILDGWSTSLVVDELWRLYGWGDAVCEQLPPAPSYTSYLDWLADTGSEEAREAWGAALAGVDGPTLVAPEAAGQAATIPERVLRTLPPATSAALTGVARDCGVTLNTVVLVAWGLVLRRLTGRDDVLFGMTVSGRMADVEGVESLVGLLVNTLPARVAVRAGELLSELLERVQDDQIELFEHHHLGLSEIHRLTGRQALFDTTTAFENYPAGGRGHDAALDTGLRCTVADGYDATHYPLSVVCTPGDTLGVRLEFQRAHFTRDRAERIADWFVRLLAGIAHDPHRDVDALAEQAFLPEDERHRLLVEWNDTAAPVPATALPALIEAQADRNPRAPAVIHAERTTTYAELDARANQLARLLLDAGAGTETTVALLLPRTPDALIALFAVLKAGAAYLPLDPRQPADRLARVLSEARPRLVVTSAAVRSLLPPGTAPIVVDDSATVSDLAARDRARIADRERGGPILPHHAAYVIHTSGTTGTPKGVVVEHAGVVNLIGAYQAEFGADSVARVLGSISLAFDAHIEDTVLPLALGGCVELVDDLLTLVERDGWRGSLLTTVPSALTSLLPALTGELAVRRVHLGGEPLSDALVREIRRRIPGCAVTNVYGPTETTVFALTWQAGDTGPEGNPPVGHPIRNTRAYVLDERLSPVPVGVPGELHLAGAGVARGYARRPGWTAERFVACPFGEPGERMYRTGDLVRYRADGAIEFLGRLDDQVKIRGHRVEPADVEAVLLRHPLVVRAVVTARDDRAGGRRLVAHVVAVRPGLTLDHGDLLRHARALLPDYLVPSAFVQTERIPLTPSGKLDRAALPAPPPAPRATAVALGPREEILSRLFAETLGVVAPDPAASFFDLGGDSLLATRLIGRIRAVTGDALSVRALFEAPSVTALARRLGDDRPDAGPGRGTQADLAPLLPLREGPDRRPLFCVHAVSGLAWPYARLLPHLDPGLPVYGLQAADLAEPGSAPRKPDEVVRRHVESMRSVQRHGPYRLFGWSLGGQLAHAIAARLTEEGERVELLVLLDTHLPTDRRGPAGEDDGEALRALGFSAAGESPASLAVLGDAVVTGVRAAAGSAAEFLRGGPPPVLGGGTGVLFFRATGEEGGGADPAAWQPYCTGPVVPYDIACGHHELLEAGPLGRITALLGPGLSERHLLGRG</sequence>
<dbReference type="NCBIfam" id="TIGR01733">
    <property type="entry name" value="AA-adenyl-dom"/>
    <property type="match status" value="1"/>
</dbReference>
<evidence type="ECO:0000259" key="4">
    <source>
        <dbReference type="PROSITE" id="PS50075"/>
    </source>
</evidence>
<evidence type="ECO:0000313" key="6">
    <source>
        <dbReference type="Proteomes" id="UP001164439"/>
    </source>
</evidence>
<dbReference type="Gene3D" id="3.30.559.10">
    <property type="entry name" value="Chloramphenicol acetyltransferase-like domain"/>
    <property type="match status" value="1"/>
</dbReference>
<comment type="cofactor">
    <cofactor evidence="1">
        <name>pantetheine 4'-phosphate</name>
        <dbReference type="ChEBI" id="CHEBI:47942"/>
    </cofactor>
</comment>
<dbReference type="SMART" id="SM00824">
    <property type="entry name" value="PKS_TE"/>
    <property type="match status" value="1"/>
</dbReference>
<keyword evidence="6" id="KW-1185">Reference proteome</keyword>
<evidence type="ECO:0000313" key="5">
    <source>
        <dbReference type="EMBL" id="WAZ19949.1"/>
    </source>
</evidence>
<dbReference type="InterPro" id="IPR020845">
    <property type="entry name" value="AMP-binding_CS"/>
</dbReference>
<dbReference type="Pfam" id="PF00550">
    <property type="entry name" value="PP-binding"/>
    <property type="match status" value="1"/>
</dbReference>
<dbReference type="InterPro" id="IPR029058">
    <property type="entry name" value="AB_hydrolase_fold"/>
</dbReference>
<dbReference type="Pfam" id="PF13193">
    <property type="entry name" value="AMP-binding_C"/>
    <property type="match status" value="1"/>
</dbReference>
<dbReference type="CDD" id="cd05930">
    <property type="entry name" value="A_NRPS"/>
    <property type="match status" value="1"/>
</dbReference>
<evidence type="ECO:0000256" key="1">
    <source>
        <dbReference type="ARBA" id="ARBA00001957"/>
    </source>
</evidence>
<dbReference type="Pfam" id="PF00975">
    <property type="entry name" value="Thioesterase"/>
    <property type="match status" value="1"/>
</dbReference>
<dbReference type="InterPro" id="IPR036736">
    <property type="entry name" value="ACP-like_sf"/>
</dbReference>
<dbReference type="Proteomes" id="UP001164439">
    <property type="component" value="Chromosome"/>
</dbReference>
<dbReference type="InterPro" id="IPR001031">
    <property type="entry name" value="Thioesterase"/>
</dbReference>
<dbReference type="InterPro" id="IPR023213">
    <property type="entry name" value="CAT-like_dom_sf"/>
</dbReference>
<dbReference type="PROSITE" id="PS00455">
    <property type="entry name" value="AMP_BINDING"/>
    <property type="match status" value="1"/>
</dbReference>
<accession>A0ABY7K600</accession>
<dbReference type="InterPro" id="IPR006162">
    <property type="entry name" value="Ppantetheine_attach_site"/>
</dbReference>
<dbReference type="SUPFAM" id="SSF47336">
    <property type="entry name" value="ACP-like"/>
    <property type="match status" value="1"/>
</dbReference>
<dbReference type="InterPro" id="IPR009081">
    <property type="entry name" value="PP-bd_ACP"/>
</dbReference>
<dbReference type="PANTHER" id="PTHR45527">
    <property type="entry name" value="NONRIBOSOMAL PEPTIDE SYNTHETASE"/>
    <property type="match status" value="1"/>
</dbReference>
<dbReference type="SUPFAM" id="SSF53474">
    <property type="entry name" value="alpha/beta-Hydrolases"/>
    <property type="match status" value="1"/>
</dbReference>
<protein>
    <submittedName>
        <fullName evidence="5">Amino acid adenylation domain-containing protein</fullName>
    </submittedName>
</protein>
<dbReference type="InterPro" id="IPR020802">
    <property type="entry name" value="TesA-like"/>
</dbReference>
<dbReference type="PROSITE" id="PS50075">
    <property type="entry name" value="CARRIER"/>
    <property type="match status" value="1"/>
</dbReference>
<reference evidence="5" key="1">
    <citation type="submission" date="2022-12" db="EMBL/GenBank/DDBJ databases">
        <authorList>
            <person name="Ruckert C."/>
            <person name="Busche T."/>
            <person name="Kalinowski J."/>
            <person name="Wittmann C."/>
        </authorList>
    </citation>
    <scope>NUCLEOTIDE SEQUENCE</scope>
    <source>
        <strain evidence="5">DSM 40467</strain>
    </source>
</reference>
<dbReference type="RefSeq" id="WP_269657640.1">
    <property type="nucleotide sequence ID" value="NZ_CP114413.1"/>
</dbReference>
<dbReference type="Pfam" id="PF00668">
    <property type="entry name" value="Condensation"/>
    <property type="match status" value="1"/>
</dbReference>
<evidence type="ECO:0000256" key="2">
    <source>
        <dbReference type="ARBA" id="ARBA00022450"/>
    </source>
</evidence>
<dbReference type="InterPro" id="IPR000873">
    <property type="entry name" value="AMP-dep_synth/lig_dom"/>
</dbReference>
<keyword evidence="3" id="KW-0597">Phosphoprotein</keyword>
<feature type="domain" description="Carrier" evidence="4">
    <location>
        <begin position="971"/>
        <end position="1046"/>
    </location>
</feature>
<dbReference type="InterPro" id="IPR001242">
    <property type="entry name" value="Condensation_dom"/>
</dbReference>
<gene>
    <name evidence="5" type="ORF">STRCI_001037</name>
</gene>
<dbReference type="SUPFAM" id="SSF56801">
    <property type="entry name" value="Acetyl-CoA synthetase-like"/>
    <property type="match status" value="1"/>
</dbReference>
<dbReference type="Gene3D" id="3.30.559.30">
    <property type="entry name" value="Nonribosomal peptide synthetase, condensation domain"/>
    <property type="match status" value="1"/>
</dbReference>
<dbReference type="Gene3D" id="3.30.300.30">
    <property type="match status" value="1"/>
</dbReference>
<evidence type="ECO:0000256" key="3">
    <source>
        <dbReference type="ARBA" id="ARBA00022553"/>
    </source>
</evidence>
<dbReference type="EMBL" id="CP114413">
    <property type="protein sequence ID" value="WAZ19949.1"/>
    <property type="molecule type" value="Genomic_DNA"/>
</dbReference>
<dbReference type="SMART" id="SM00823">
    <property type="entry name" value="PKS_PP"/>
    <property type="match status" value="1"/>
</dbReference>
<dbReference type="Gene3D" id="2.30.38.10">
    <property type="entry name" value="Luciferase, Domain 3"/>
    <property type="match status" value="1"/>
</dbReference>
<dbReference type="InterPro" id="IPR010071">
    <property type="entry name" value="AA_adenyl_dom"/>
</dbReference>
<dbReference type="Gene3D" id="3.40.50.980">
    <property type="match status" value="2"/>
</dbReference>
<dbReference type="SUPFAM" id="SSF52777">
    <property type="entry name" value="CoA-dependent acyltransferases"/>
    <property type="match status" value="2"/>
</dbReference>
<proteinExistence type="predicted"/>
<dbReference type="Pfam" id="PF00501">
    <property type="entry name" value="AMP-binding"/>
    <property type="match status" value="1"/>
</dbReference>
<dbReference type="PANTHER" id="PTHR45527:SF1">
    <property type="entry name" value="FATTY ACID SYNTHASE"/>
    <property type="match status" value="1"/>
</dbReference>
<dbReference type="Gene3D" id="3.40.50.1820">
    <property type="entry name" value="alpha/beta hydrolase"/>
    <property type="match status" value="1"/>
</dbReference>
<dbReference type="InterPro" id="IPR020806">
    <property type="entry name" value="PKS_PP-bd"/>
</dbReference>
<name>A0ABY7K600_9ACTN</name>
<dbReference type="PROSITE" id="PS00012">
    <property type="entry name" value="PHOSPHOPANTETHEINE"/>
    <property type="match status" value="1"/>
</dbReference>
<organism evidence="5 6">
    <name type="scientific">Streptomyces cinnabarinus</name>
    <dbReference type="NCBI Taxonomy" id="67287"/>
    <lineage>
        <taxon>Bacteria</taxon>
        <taxon>Bacillati</taxon>
        <taxon>Actinomycetota</taxon>
        <taxon>Actinomycetes</taxon>
        <taxon>Kitasatosporales</taxon>
        <taxon>Streptomycetaceae</taxon>
        <taxon>Streptomyces</taxon>
    </lineage>
</organism>
<dbReference type="InterPro" id="IPR045851">
    <property type="entry name" value="AMP-bd_C_sf"/>
</dbReference>